<evidence type="ECO:0000256" key="1">
    <source>
        <dbReference type="ARBA" id="ARBA00004173"/>
    </source>
</evidence>
<protein>
    <recommendedName>
        <fullName evidence="9">GTP binding protein</fullName>
    </recommendedName>
</protein>
<keyword evidence="6" id="KW-0496">Mitochondrion</keyword>
<gene>
    <name evidence="7" type="ORF">MPDQ_008037</name>
</gene>
<evidence type="ECO:0000256" key="6">
    <source>
        <dbReference type="ARBA" id="ARBA00023128"/>
    </source>
</evidence>
<dbReference type="AlphaFoldDB" id="A0A507QUS0"/>
<evidence type="ECO:0000256" key="4">
    <source>
        <dbReference type="ARBA" id="ARBA00022490"/>
    </source>
</evidence>
<organism evidence="7 8">
    <name type="scientific">Monascus purpureus</name>
    <name type="common">Red mold</name>
    <name type="synonym">Monascus anka</name>
    <dbReference type="NCBI Taxonomy" id="5098"/>
    <lineage>
        <taxon>Eukaryota</taxon>
        <taxon>Fungi</taxon>
        <taxon>Dikarya</taxon>
        <taxon>Ascomycota</taxon>
        <taxon>Pezizomycotina</taxon>
        <taxon>Eurotiomycetes</taxon>
        <taxon>Eurotiomycetidae</taxon>
        <taxon>Eurotiales</taxon>
        <taxon>Aspergillaceae</taxon>
        <taxon>Monascus</taxon>
    </lineage>
</organism>
<dbReference type="GO" id="GO:0005085">
    <property type="term" value="F:guanyl-nucleotide exchange factor activity"/>
    <property type="evidence" value="ECO:0007669"/>
    <property type="project" value="InterPro"/>
</dbReference>
<dbReference type="GO" id="GO:0005829">
    <property type="term" value="C:cytosol"/>
    <property type="evidence" value="ECO:0007669"/>
    <property type="project" value="UniProtKB-SubCell"/>
</dbReference>
<comment type="caution">
    <text evidence="7">The sequence shown here is derived from an EMBL/GenBank/DDBJ whole genome shotgun (WGS) entry which is preliminary data.</text>
</comment>
<accession>A0A507QUS0</accession>
<dbReference type="InterPro" id="IPR040144">
    <property type="entry name" value="RAP1GDS1"/>
</dbReference>
<evidence type="ECO:0000256" key="3">
    <source>
        <dbReference type="ARBA" id="ARBA00004514"/>
    </source>
</evidence>
<evidence type="ECO:0008006" key="9">
    <source>
        <dbReference type="Google" id="ProtNLM"/>
    </source>
</evidence>
<proteinExistence type="predicted"/>
<dbReference type="SMART" id="SM00185">
    <property type="entry name" value="ARM"/>
    <property type="match status" value="2"/>
</dbReference>
<dbReference type="PANTHER" id="PTHR10957">
    <property type="entry name" value="RAP1 GTPASE-GDP DISSOCIATION STIMULATOR 1"/>
    <property type="match status" value="1"/>
</dbReference>
<dbReference type="EMBL" id="VIFY01000094">
    <property type="protein sequence ID" value="TQB70812.1"/>
    <property type="molecule type" value="Genomic_DNA"/>
</dbReference>
<evidence type="ECO:0000313" key="7">
    <source>
        <dbReference type="EMBL" id="TQB70812.1"/>
    </source>
</evidence>
<keyword evidence="5" id="KW-0256">Endoplasmic reticulum</keyword>
<comment type="subcellular location">
    <subcellularLocation>
        <location evidence="3">Cytoplasm</location>
        <location evidence="3">Cytosol</location>
    </subcellularLocation>
    <subcellularLocation>
        <location evidence="2">Endoplasmic reticulum</location>
    </subcellularLocation>
    <subcellularLocation>
        <location evidence="1">Mitochondrion</location>
    </subcellularLocation>
</comment>
<evidence type="ECO:0000313" key="8">
    <source>
        <dbReference type="Proteomes" id="UP000319663"/>
    </source>
</evidence>
<dbReference type="GO" id="GO:0005783">
    <property type="term" value="C:endoplasmic reticulum"/>
    <property type="evidence" value="ECO:0007669"/>
    <property type="project" value="UniProtKB-SubCell"/>
</dbReference>
<sequence length="645" mass="71228">MSSSEEPLGCNVKLPPVKQLISKLTAEVPYLPTRGTESVSQLEQERIFTSLRSSLKEAKDDETGRLTGELHSTSDQTNLVATCRRQDIEALKDVPEILHRLWRCRSDYMTLATEVLATESRKLSWRAPYGRVGILDFFLRLIATKEDVDNDLLLHSLRLIGNSCADTDENREIVVKGNYMLAIIQHLLNPELIHVAVPVIFNICVDFEPAQSQAAANRISYILLKLIKDGAIMEGSNPLSFAYELIEMASTKEQESKVEQSPDGIIQLITELALGASLDLAQFSCLVNSLVAYLEIQRFRDICILRNQIEGVLSILKQSFFVLIDPSSSDDLQTLPQLRLKINQSLAEVSGSPLFMETYSLDSTVSQTLISWLRTGNEEQLQICSDSKGAVLHAALGFLKNLAIAPDNKVDLGDAGIIPAVSHLWGFETVPQVQFSAASIVRQVISSSIENVARLLSPLSTESGLPAHTQTYLSQLLLLFEKTDSTPIKIDIGRTVASICRTLSPRARDENSEANALSERLFRLHDGVARPVGAMVTQTQWPVVRSEGWFSLALMASSRPGSLAVVDCLQITDVYQSLKESLGAEIPEETTEADKSRLTKDGSNIIILVKELLGNASDVLPSDLKAMLHGFMRHDVYQRLKSTAE</sequence>
<evidence type="ECO:0000256" key="2">
    <source>
        <dbReference type="ARBA" id="ARBA00004240"/>
    </source>
</evidence>
<dbReference type="GO" id="GO:0005739">
    <property type="term" value="C:mitochondrion"/>
    <property type="evidence" value="ECO:0007669"/>
    <property type="project" value="UniProtKB-SubCell"/>
</dbReference>
<dbReference type="Proteomes" id="UP000319663">
    <property type="component" value="Unassembled WGS sequence"/>
</dbReference>
<keyword evidence="8" id="KW-1185">Reference proteome</keyword>
<dbReference type="Gene3D" id="1.25.10.10">
    <property type="entry name" value="Leucine-rich Repeat Variant"/>
    <property type="match status" value="2"/>
</dbReference>
<dbReference type="InterPro" id="IPR000225">
    <property type="entry name" value="Armadillo"/>
</dbReference>
<keyword evidence="4" id="KW-0963">Cytoplasm</keyword>
<name>A0A507QUS0_MONPU</name>
<reference evidence="7 8" key="1">
    <citation type="submission" date="2019-06" db="EMBL/GenBank/DDBJ databases">
        <title>Wine fermentation using esterase from Monascus purpureus.</title>
        <authorList>
            <person name="Geng C."/>
            <person name="Zhang Y."/>
        </authorList>
    </citation>
    <scope>NUCLEOTIDE SEQUENCE [LARGE SCALE GENOMIC DNA]</scope>
    <source>
        <strain evidence="7">HQ1</strain>
    </source>
</reference>
<dbReference type="SUPFAM" id="SSF48371">
    <property type="entry name" value="ARM repeat"/>
    <property type="match status" value="1"/>
</dbReference>
<evidence type="ECO:0000256" key="5">
    <source>
        <dbReference type="ARBA" id="ARBA00022824"/>
    </source>
</evidence>
<dbReference type="InterPro" id="IPR016024">
    <property type="entry name" value="ARM-type_fold"/>
</dbReference>
<dbReference type="STRING" id="5098.A0A507QUS0"/>
<dbReference type="InterPro" id="IPR011989">
    <property type="entry name" value="ARM-like"/>
</dbReference>